<evidence type="ECO:0000313" key="1">
    <source>
        <dbReference type="EMBL" id="KAI8542688.1"/>
    </source>
</evidence>
<comment type="caution">
    <text evidence="1">The sequence shown here is derived from an EMBL/GenBank/DDBJ whole genome shotgun (WGS) entry which is preliminary data.</text>
</comment>
<proteinExistence type="predicted"/>
<reference evidence="1" key="1">
    <citation type="submission" date="2022-02" db="EMBL/GenBank/DDBJ databases">
        <title>Plant Genome Project.</title>
        <authorList>
            <person name="Zhang R.-G."/>
        </authorList>
    </citation>
    <scope>NUCLEOTIDE SEQUENCE</scope>
    <source>
        <strain evidence="1">AT1</strain>
    </source>
</reference>
<keyword evidence="2" id="KW-1185">Reference proteome</keyword>
<accession>A0ACC0MNR4</accession>
<gene>
    <name evidence="1" type="ORF">RHMOL_Rhmol08G0158100</name>
</gene>
<dbReference type="EMBL" id="CM046395">
    <property type="protein sequence ID" value="KAI8542688.1"/>
    <property type="molecule type" value="Genomic_DNA"/>
</dbReference>
<organism evidence="1 2">
    <name type="scientific">Rhododendron molle</name>
    <name type="common">Chinese azalea</name>
    <name type="synonym">Azalea mollis</name>
    <dbReference type="NCBI Taxonomy" id="49168"/>
    <lineage>
        <taxon>Eukaryota</taxon>
        <taxon>Viridiplantae</taxon>
        <taxon>Streptophyta</taxon>
        <taxon>Embryophyta</taxon>
        <taxon>Tracheophyta</taxon>
        <taxon>Spermatophyta</taxon>
        <taxon>Magnoliopsida</taxon>
        <taxon>eudicotyledons</taxon>
        <taxon>Gunneridae</taxon>
        <taxon>Pentapetalae</taxon>
        <taxon>asterids</taxon>
        <taxon>Ericales</taxon>
        <taxon>Ericaceae</taxon>
        <taxon>Ericoideae</taxon>
        <taxon>Rhodoreae</taxon>
        <taxon>Rhododendron</taxon>
    </lineage>
</organism>
<dbReference type="Proteomes" id="UP001062846">
    <property type="component" value="Chromosome 8"/>
</dbReference>
<protein>
    <submittedName>
        <fullName evidence="1">Uncharacterized protein</fullName>
    </submittedName>
</protein>
<name>A0ACC0MNR4_RHOML</name>
<sequence length="125" mass="14536">MPLNSWNMPSFRVIGSIWGHLIEVDERTLKEISFEKGRLLLANENPNRIKGKIRLVVDGINYTVRVEEEESFKTISSSKQFYSSGSRRVEEDDVDKSKNDMDNNRTEKRNSVDDLAREDDLLLLF</sequence>
<evidence type="ECO:0000313" key="2">
    <source>
        <dbReference type="Proteomes" id="UP001062846"/>
    </source>
</evidence>